<dbReference type="Pfam" id="PF08454">
    <property type="entry name" value="RIH_assoc"/>
    <property type="match status" value="1"/>
</dbReference>
<dbReference type="EMBL" id="LDAU01000028">
    <property type="protein sequence ID" value="KRX10412.1"/>
    <property type="molecule type" value="Genomic_DNA"/>
</dbReference>
<keyword evidence="2" id="KW-0812">Transmembrane</keyword>
<evidence type="ECO:0000313" key="4">
    <source>
        <dbReference type="EMBL" id="KRX10412.1"/>
    </source>
</evidence>
<keyword evidence="2" id="KW-0472">Membrane</keyword>
<dbReference type="Proteomes" id="UP000054937">
    <property type="component" value="Unassembled WGS sequence"/>
</dbReference>
<name>A0A0V0R7F6_PSEPJ</name>
<sequence length="2497" mass="296471">MQVAISQIFPMEVIITILTQAINANQKLQFPKDVMGLLMEILVEVYIKHHQLPQLYGTFNQQQKLKFNLDTLQEKSRTEGEKINDNANNDNEDEDRGSQNDGSNSIDDDLENRSFTNDDGSQNGDNYSQTDSYLSSNTNNTSKHSLYGLQEKPKNSTQQDAIKDIINLILNIAKYITQENFLKLVARGERKTCLLFISSMNLFKFYFLRMKKLDKEFQEIIGYDKMTEILKDFNEKYIIESNTSYKTMTNEENLYLGNALKSILDFVWIERDYKQVKYTGQIWTEVQEFAKQLILQNPYRVYKDGLRVLRVGFISNQQASKAKKSKQEKEQQKLSDVHKFLRIEEKYHTSKDILDRQFVKQIKASKQEPFQDMQLELYDQQKILKDYIIHYDEEIIDFIPLEDQQKQDALYMNFETKIQSIIYELYEQEFKFTSSLHPSKFQALILDILGQEPQFCQAAMKILQKDFFPVSNIYENIQNAQISTTKGESHLIKHLDDLKKKFRTSLYPNLLKKITKETPSQVKKTIPLFVSKPDQLLPGLLEIFHVQFSKSIKCKYCGRWYTHTDVNQEQAIMKGMMAINLNEDNIENNLIVDHKIDDSDGEMSDLDNADQTNKKMIDIEHYNIHEVVNNCKNSLPQEYVDKIIKSRKLKKYTFGHLEEEKAEVEKEQRILNYKFNHINHNPQIPEQNIIDITKQNLMEQKGFNKIIFDFIKKTFFKIENDSVLQGLEKHDDILLLISYCYKFTYYYILNHEEHTKEIIADDKLWECMTQMMSVKDNPKYNHIVLDAYDIIIEVMKNEDNINFLKEKSLNFLDLFLKDVCAMDINTCCDKNFKILQMGNYIIKGLSAEDKDHIREYIKQFQLDQVIKTSAKMFFVYDEIGNIKKFIGDDLFIQLFREEYDHIKNEQEKQYALYANYYQRHQYSKLNYYLELFEFLSSFVAFLPTEFSGLVINSTEKQNIVIQNEILNYILDFKKPVMCYLFYINVYLYSQDLNEDNSLYVFLQEPENLKNFFTNFENQKNYIEEFKTMMENCKYDDKLNPDYLLKEALIVRGIMPTISNMVNERFIYLLFSQYLKLQKLHTSSYQKVLKSISLVMFNNEKYRQCLIEESKDLLSHENILQLKQSFIEQQTKGIGALSQDMVQKKLRALNAGTTPQEDLNTLQQMKNNAEKNTEKYKSLKLKILEYKTREKERSKRAVIPTFIKEFKRLVSCICELGFHLPFFTKSDNQKQIKDFYNIIFKNRFINEKLKNNSYLQDRQLGSVKKLMRYYEKLDYKGYNNNFTDISLQNVKKFLNHEIIPIALKAMKKELLHKHQKSFQTTFEEKIQYNQIITQINDPQLNEEFFFFMSPFEDLLLYLVYNSDTTVVDPNLKEKAQIEAANKKKFEEIIQKKYKAPKTSIKEIFGQDYYRIFERKENISNILTYIFHYIESTLDNLENKKMFILAKNYIRVLQSILFKYGATCQKCEYYEFKDSKMKLKEEQIKEENQMTLEHIQDYLIEYYDAPRMVCSALMESYIQLDKIQNDKAQKESNNFLPYLIQIMKFANVLISNYNESGQEEFLNVIQGHHSAFMMKNQMVIFGIQKIMRYCSERIKNGANEEVQQTTLLAESMLKFFQDLCDGNNKNAQDFLRNQPNLLKSVNLVYEISVMADYFIENIKQQFFIYVNLQEKELKIFKKLFGKQNRDYQNSLNKKHKKFWNFYKTKKHRVDIFQPLIQCFKTIIELINGPNIENIKVIINTLSPQKINLTFEFLNSYFMKFDFKVPKTGQTATYYGCFALSQEYLKTLTDNNPEEALFRSVMFGQKGSENVDNDMYEEDEDEDQQQIQQHQNLNSTYNSETTLINKTKFGSNSTMARPRSNQIQPIASGIIKANKIKIQVNRGHAAFSKTIVAKRSQLREIYKTRQFLMNLEQKKIKFTQTLYELEKSMLDYLNFLFQSRNSIESANKTDNSFQEYLNNFDYSLLLDNLQQRFDQKVESSYSSRVILAYYSVFLANLQNELSTEQNLIMEKFLLWENQDFGKRDHKKFIGSIEVVNESSQLQRIFFKIPKSVLRVWNLHIMQEKRNEIIDTVKRDNPEDKVKDLFDKFNNLEHMIEYQNYIYRILNSFLPKSVRDFSFYKLKNSNSLLTKLFILLNLIQNIFQISYTQSNETNFYYEDESSWVRAQFEIFAFLSIIIIIYLTFTEFIDDFIFESIEVFYRKEDIRQQSIIIRYFTYVQKILKWLGRLTKFLGSQTSFWVHCTIATTQVLGYSYDSSFFAYGLIMIIWGIDFTKEIINAVFSHIDQVIGSILLSIIVLYWFVIIAYNAPWNAEYGFESQMNCDSLVHCIQVHFDYGYLTPPIWNLSPLPISGTIWTFFFNLFVNIILTAIISGIIIDTFGERREQKKQIKSDTLNKCFICNIEREEFERSRKDFNHHEIEEHNKYNYLFYNIAVKKMTPSTRTNIDDWIVKNNEDNTIKHIPIQRCLMLQQYANQDSDQFSTATLSLEFSQMRDVMEGINK</sequence>
<dbReference type="InterPro" id="IPR013662">
    <property type="entry name" value="RIH_assoc-dom"/>
</dbReference>
<organism evidence="4 5">
    <name type="scientific">Pseudocohnilembus persalinus</name>
    <name type="common">Ciliate</name>
    <dbReference type="NCBI Taxonomy" id="266149"/>
    <lineage>
        <taxon>Eukaryota</taxon>
        <taxon>Sar</taxon>
        <taxon>Alveolata</taxon>
        <taxon>Ciliophora</taxon>
        <taxon>Intramacronucleata</taxon>
        <taxon>Oligohymenophorea</taxon>
        <taxon>Scuticociliatia</taxon>
        <taxon>Philasterida</taxon>
        <taxon>Pseudocohnilembidae</taxon>
        <taxon>Pseudocohnilembus</taxon>
    </lineage>
</organism>
<evidence type="ECO:0000256" key="1">
    <source>
        <dbReference type="SAM" id="MobiDB-lite"/>
    </source>
</evidence>
<feature type="transmembrane region" description="Helical" evidence="2">
    <location>
        <begin position="2350"/>
        <end position="2376"/>
    </location>
</feature>
<comment type="caution">
    <text evidence="4">The sequence shown here is derived from an EMBL/GenBank/DDBJ whole genome shotgun (WGS) entry which is preliminary data.</text>
</comment>
<feature type="region of interest" description="Disordered" evidence="1">
    <location>
        <begin position="76"/>
        <end position="136"/>
    </location>
</feature>
<feature type="transmembrane region" description="Helical" evidence="2">
    <location>
        <begin position="2164"/>
        <end position="2180"/>
    </location>
</feature>
<proteinExistence type="predicted"/>
<keyword evidence="5" id="KW-1185">Reference proteome</keyword>
<dbReference type="GO" id="GO:0006816">
    <property type="term" value="P:calcium ion transport"/>
    <property type="evidence" value="ECO:0007669"/>
    <property type="project" value="InterPro"/>
</dbReference>
<evidence type="ECO:0000259" key="3">
    <source>
        <dbReference type="Pfam" id="PF08454"/>
    </source>
</evidence>
<dbReference type="PANTHER" id="PTHR13715:SF99">
    <property type="entry name" value="INOSITOL 1,4,5-TRISPHOSPHATE RECEPTOR-LIKE PROTEIN A"/>
    <property type="match status" value="1"/>
</dbReference>
<feature type="transmembrane region" description="Helical" evidence="2">
    <location>
        <begin position="2124"/>
        <end position="2143"/>
    </location>
</feature>
<accession>A0A0V0R7F6</accession>
<dbReference type="InterPro" id="IPR015925">
    <property type="entry name" value="Ryanodine_IP3_receptor"/>
</dbReference>
<protein>
    <recommendedName>
        <fullName evidence="3">RyR/IP3R Homology associated domain-containing protein</fullName>
    </recommendedName>
</protein>
<evidence type="ECO:0000256" key="2">
    <source>
        <dbReference type="SAM" id="Phobius"/>
    </source>
</evidence>
<reference evidence="4 5" key="1">
    <citation type="journal article" date="2015" name="Sci. Rep.">
        <title>Genome of the facultative scuticociliatosis pathogen Pseudocohnilembus persalinus provides insight into its virulence through horizontal gene transfer.</title>
        <authorList>
            <person name="Xiong J."/>
            <person name="Wang G."/>
            <person name="Cheng J."/>
            <person name="Tian M."/>
            <person name="Pan X."/>
            <person name="Warren A."/>
            <person name="Jiang C."/>
            <person name="Yuan D."/>
            <person name="Miao W."/>
        </authorList>
    </citation>
    <scope>NUCLEOTIDE SEQUENCE [LARGE SCALE GENOMIC DNA]</scope>
    <source>
        <strain evidence="4">36N120E</strain>
    </source>
</reference>
<keyword evidence="2" id="KW-1133">Transmembrane helix</keyword>
<feature type="domain" description="RyR/IP3R Homology associated" evidence="3">
    <location>
        <begin position="1603"/>
        <end position="1738"/>
    </location>
</feature>
<feature type="compositionally biased region" description="Polar residues" evidence="1">
    <location>
        <begin position="113"/>
        <end position="136"/>
    </location>
</feature>
<evidence type="ECO:0000313" key="5">
    <source>
        <dbReference type="Proteomes" id="UP000054937"/>
    </source>
</evidence>
<dbReference type="OrthoDB" id="300855at2759"/>
<dbReference type="PANTHER" id="PTHR13715">
    <property type="entry name" value="RYANODINE RECEPTOR AND IP3 RECEPTOR"/>
    <property type="match status" value="1"/>
</dbReference>
<feature type="transmembrane region" description="Helical" evidence="2">
    <location>
        <begin position="2254"/>
        <end position="2273"/>
    </location>
</feature>
<feature type="transmembrane region" description="Helical" evidence="2">
    <location>
        <begin position="2285"/>
        <end position="2304"/>
    </location>
</feature>
<dbReference type="FunCoup" id="A0A0V0R7F6">
    <property type="interactions" value="3"/>
</dbReference>
<gene>
    <name evidence="4" type="ORF">PPERSA_10511</name>
</gene>
<dbReference type="InParanoid" id="A0A0V0R7F6"/>